<dbReference type="EMBL" id="BRXW01000293">
    <property type="protein sequence ID" value="GMI17471.1"/>
    <property type="molecule type" value="Genomic_DNA"/>
</dbReference>
<evidence type="ECO:0000313" key="7">
    <source>
        <dbReference type="Proteomes" id="UP001165122"/>
    </source>
</evidence>
<evidence type="ECO:0000259" key="5">
    <source>
        <dbReference type="PROSITE" id="PS50004"/>
    </source>
</evidence>
<dbReference type="PROSITE" id="PS50004">
    <property type="entry name" value="C2"/>
    <property type="match status" value="1"/>
</dbReference>
<feature type="compositionally biased region" description="Polar residues" evidence="3">
    <location>
        <begin position="835"/>
        <end position="847"/>
    </location>
</feature>
<feature type="domain" description="C2" evidence="5">
    <location>
        <begin position="203"/>
        <end position="315"/>
    </location>
</feature>
<reference evidence="7" key="1">
    <citation type="journal article" date="2023" name="Commun. Biol.">
        <title>Genome analysis of Parmales, the sister group of diatoms, reveals the evolutionary specialization of diatoms from phago-mixotrophs to photoautotrophs.</title>
        <authorList>
            <person name="Ban H."/>
            <person name="Sato S."/>
            <person name="Yoshikawa S."/>
            <person name="Yamada K."/>
            <person name="Nakamura Y."/>
            <person name="Ichinomiya M."/>
            <person name="Sato N."/>
            <person name="Blanc-Mathieu R."/>
            <person name="Endo H."/>
            <person name="Kuwata A."/>
            <person name="Ogata H."/>
        </authorList>
    </citation>
    <scope>NUCLEOTIDE SEQUENCE [LARGE SCALE GENOMIC DNA]</scope>
    <source>
        <strain evidence="7">NIES 3700</strain>
    </source>
</reference>
<dbReference type="Proteomes" id="UP001165122">
    <property type="component" value="Unassembled WGS sequence"/>
</dbReference>
<keyword evidence="7" id="KW-1185">Reference proteome</keyword>
<evidence type="ECO:0000256" key="3">
    <source>
        <dbReference type="SAM" id="MobiDB-lite"/>
    </source>
</evidence>
<dbReference type="CDD" id="cd00030">
    <property type="entry name" value="C2"/>
    <property type="match status" value="1"/>
</dbReference>
<feature type="compositionally biased region" description="Basic and acidic residues" evidence="3">
    <location>
        <begin position="734"/>
        <end position="743"/>
    </location>
</feature>
<accession>A0A9W7FT27</accession>
<feature type="compositionally biased region" description="Acidic residues" evidence="3">
    <location>
        <begin position="809"/>
        <end position="827"/>
    </location>
</feature>
<keyword evidence="4" id="KW-1133">Transmembrane helix</keyword>
<name>A0A9W7FT27_9STRA</name>
<dbReference type="PANTHER" id="PTHR45911">
    <property type="entry name" value="C2 DOMAIN-CONTAINING PROTEIN"/>
    <property type="match status" value="1"/>
</dbReference>
<dbReference type="InterPro" id="IPR035892">
    <property type="entry name" value="C2_domain_sf"/>
</dbReference>
<keyword evidence="2" id="KW-0106">Calcium</keyword>
<dbReference type="SMART" id="SM00239">
    <property type="entry name" value="C2"/>
    <property type="match status" value="1"/>
</dbReference>
<protein>
    <recommendedName>
        <fullName evidence="5">C2 domain-containing protein</fullName>
    </recommendedName>
</protein>
<dbReference type="OrthoDB" id="73919at2759"/>
<dbReference type="Gene3D" id="2.60.40.150">
    <property type="entry name" value="C2 domain"/>
    <property type="match status" value="1"/>
</dbReference>
<dbReference type="Pfam" id="PF00168">
    <property type="entry name" value="C2"/>
    <property type="match status" value="1"/>
</dbReference>
<evidence type="ECO:0000256" key="2">
    <source>
        <dbReference type="ARBA" id="ARBA00022837"/>
    </source>
</evidence>
<feature type="transmembrane region" description="Helical" evidence="4">
    <location>
        <begin position="7"/>
        <end position="28"/>
    </location>
</feature>
<evidence type="ECO:0000256" key="4">
    <source>
        <dbReference type="SAM" id="Phobius"/>
    </source>
</evidence>
<keyword evidence="4" id="KW-0812">Transmembrane</keyword>
<evidence type="ECO:0000256" key="1">
    <source>
        <dbReference type="ARBA" id="ARBA00022723"/>
    </source>
</evidence>
<comment type="caution">
    <text evidence="6">The sequence shown here is derived from an EMBL/GenBank/DDBJ whole genome shotgun (WGS) entry which is preliminary data.</text>
</comment>
<keyword evidence="1" id="KW-0479">Metal-binding</keyword>
<dbReference type="InterPro" id="IPR000008">
    <property type="entry name" value="C2_dom"/>
</dbReference>
<feature type="compositionally biased region" description="Gly residues" evidence="3">
    <location>
        <begin position="948"/>
        <end position="957"/>
    </location>
</feature>
<proteinExistence type="predicted"/>
<organism evidence="6 7">
    <name type="scientific">Triparma laevis f. longispina</name>
    <dbReference type="NCBI Taxonomy" id="1714387"/>
    <lineage>
        <taxon>Eukaryota</taxon>
        <taxon>Sar</taxon>
        <taxon>Stramenopiles</taxon>
        <taxon>Ochrophyta</taxon>
        <taxon>Bolidophyceae</taxon>
        <taxon>Parmales</taxon>
        <taxon>Triparmaceae</taxon>
        <taxon>Triparma</taxon>
    </lineage>
</organism>
<feature type="region of interest" description="Disordered" evidence="3">
    <location>
        <begin position="868"/>
        <end position="958"/>
    </location>
</feature>
<gene>
    <name evidence="6" type="ORF">TrLO_g6013</name>
</gene>
<dbReference type="GO" id="GO:0005509">
    <property type="term" value="F:calcium ion binding"/>
    <property type="evidence" value="ECO:0007669"/>
    <property type="project" value="TreeGrafter"/>
</dbReference>
<dbReference type="PANTHER" id="PTHR45911:SF4">
    <property type="entry name" value="MULTIPLE C2 AND TRANSMEMBRANE DOMAIN-CONTAINING PROTEIN"/>
    <property type="match status" value="1"/>
</dbReference>
<keyword evidence="4" id="KW-0472">Membrane</keyword>
<feature type="compositionally biased region" description="Polar residues" evidence="3">
    <location>
        <begin position="772"/>
        <end position="781"/>
    </location>
</feature>
<sequence length="990" mass="111766">MDINYTSLLIVLLPLLIISTWELLLIYLPCSLGRLFSKTMKMFLGDTAPVVDVKSFGVKFWVRRRKIHALVTVEGFGFGNPPDFPHKYFAAAEELSIHVAVSFKDLMSVFWHTWSFLRLGKSPLPMSPALLSCPTKFPWDPTAQEKNSKFRVHWRDYYVGIVHVYHLVIIGSMCNFEIGPGGELSVNGIERTLAESYCRKTWRRQNIPESKRPNRLSVSIVKARHLRLVKRKNSAKRGDPFVSVRAREQECFTKVLMSESNPRWDESFDLHVKDPSTVLTVNVWDEDAFTSPLIGRWVMTTRFLVGNPHNCNHIKGDFKVTRRWDGNKPGTRIEGWFPLVDEDYKNMGKVGEIYMVIEWYHDAEFDRGYKPSPRPDAMGQLMLNAEENDYRGNDPDGDLLAWKAFPLLFNIRMVVIHEVAFFIKDIFAGYKGFKSMDIKNAIRMPHIYLSQSQLEPNDNFPGQTLWGALNVIIMGGAVPQCLANSEFRNSVAWSVLSGTLRGFGQANKWKRRRDILSRTGENSAGNETFTQKLNRKWQLMTKGDKFLTKQVTAEDEDANKEVTLVGHLEKTSKPPHIPNVFRNWHTVKCEIKGSTLYYYPFMEDKEVIHGTARHVKLHTLQFSELIEDGTELKITSFDARAPKRYFRIPTSLPELTKNEPNLPVWCEKFKQAGAENEVKRNKEAFGSQHENLFDVGSSPEQERDTDLSGYEVEDDKFDLDGGVSSDGPDMQDESLDRKFRKSDPFPFKKFASNRGKKKKVMVEDQSTRRRFSSMNHLTFTSRGEAEALKGESEDDDDEHDEHGEHEEGGFEDLEGTEDEELLNFYEEEYGRRSAATPNKGQGKSPSSFFRDEEAFDYIKASQADYLLGAPTMPPLFGRAKSENSNKGGGGEIGDSPGMSGVGGVRGISSIDESRDSTPSQSMNIKNKIGGGEGRGGGGRGDRGTDSGSDGGPGGWGFAVGLHKVHKNVINVQKSAKGVVKGMRRRSSTTG</sequence>
<dbReference type="AlphaFoldDB" id="A0A9W7FT27"/>
<dbReference type="GO" id="GO:0016020">
    <property type="term" value="C:membrane"/>
    <property type="evidence" value="ECO:0007669"/>
    <property type="project" value="TreeGrafter"/>
</dbReference>
<feature type="region of interest" description="Disordered" evidence="3">
    <location>
        <begin position="689"/>
        <end position="847"/>
    </location>
</feature>
<dbReference type="SUPFAM" id="SSF49562">
    <property type="entry name" value="C2 domain (Calcium/lipid-binding domain, CaLB)"/>
    <property type="match status" value="1"/>
</dbReference>
<evidence type="ECO:0000313" key="6">
    <source>
        <dbReference type="EMBL" id="GMI17471.1"/>
    </source>
</evidence>
<feature type="compositionally biased region" description="Gly residues" evidence="3">
    <location>
        <begin position="928"/>
        <end position="938"/>
    </location>
</feature>